<name>A0A5C3QJB6_9AGAR</name>
<accession>A0A5C3QJB6</accession>
<proteinExistence type="predicted"/>
<organism evidence="1 2">
    <name type="scientific">Pterulicium gracile</name>
    <dbReference type="NCBI Taxonomy" id="1884261"/>
    <lineage>
        <taxon>Eukaryota</taxon>
        <taxon>Fungi</taxon>
        <taxon>Dikarya</taxon>
        <taxon>Basidiomycota</taxon>
        <taxon>Agaricomycotina</taxon>
        <taxon>Agaricomycetes</taxon>
        <taxon>Agaricomycetidae</taxon>
        <taxon>Agaricales</taxon>
        <taxon>Pleurotineae</taxon>
        <taxon>Pterulaceae</taxon>
        <taxon>Pterulicium</taxon>
    </lineage>
</organism>
<dbReference type="Proteomes" id="UP000305067">
    <property type="component" value="Unassembled WGS sequence"/>
</dbReference>
<keyword evidence="2" id="KW-1185">Reference proteome</keyword>
<reference evidence="1 2" key="1">
    <citation type="journal article" date="2019" name="Nat. Ecol. Evol.">
        <title>Megaphylogeny resolves global patterns of mushroom evolution.</title>
        <authorList>
            <person name="Varga T."/>
            <person name="Krizsan K."/>
            <person name="Foldi C."/>
            <person name="Dima B."/>
            <person name="Sanchez-Garcia M."/>
            <person name="Sanchez-Ramirez S."/>
            <person name="Szollosi G.J."/>
            <person name="Szarkandi J.G."/>
            <person name="Papp V."/>
            <person name="Albert L."/>
            <person name="Andreopoulos W."/>
            <person name="Angelini C."/>
            <person name="Antonin V."/>
            <person name="Barry K.W."/>
            <person name="Bougher N.L."/>
            <person name="Buchanan P."/>
            <person name="Buyck B."/>
            <person name="Bense V."/>
            <person name="Catcheside P."/>
            <person name="Chovatia M."/>
            <person name="Cooper J."/>
            <person name="Damon W."/>
            <person name="Desjardin D."/>
            <person name="Finy P."/>
            <person name="Geml J."/>
            <person name="Haridas S."/>
            <person name="Hughes K."/>
            <person name="Justo A."/>
            <person name="Karasinski D."/>
            <person name="Kautmanova I."/>
            <person name="Kiss B."/>
            <person name="Kocsube S."/>
            <person name="Kotiranta H."/>
            <person name="LaButti K.M."/>
            <person name="Lechner B.E."/>
            <person name="Liimatainen K."/>
            <person name="Lipzen A."/>
            <person name="Lukacs Z."/>
            <person name="Mihaltcheva S."/>
            <person name="Morgado L.N."/>
            <person name="Niskanen T."/>
            <person name="Noordeloos M.E."/>
            <person name="Ohm R.A."/>
            <person name="Ortiz-Santana B."/>
            <person name="Ovrebo C."/>
            <person name="Racz N."/>
            <person name="Riley R."/>
            <person name="Savchenko A."/>
            <person name="Shiryaev A."/>
            <person name="Soop K."/>
            <person name="Spirin V."/>
            <person name="Szebenyi C."/>
            <person name="Tomsovsky M."/>
            <person name="Tulloss R.E."/>
            <person name="Uehling J."/>
            <person name="Grigoriev I.V."/>
            <person name="Vagvolgyi C."/>
            <person name="Papp T."/>
            <person name="Martin F.M."/>
            <person name="Miettinen O."/>
            <person name="Hibbett D.S."/>
            <person name="Nagy L.G."/>
        </authorList>
    </citation>
    <scope>NUCLEOTIDE SEQUENCE [LARGE SCALE GENOMIC DNA]</scope>
    <source>
        <strain evidence="1 2">CBS 309.79</strain>
    </source>
</reference>
<dbReference type="AlphaFoldDB" id="A0A5C3QJB6"/>
<gene>
    <name evidence="1" type="ORF">BDV98DRAFT_568088</name>
</gene>
<evidence type="ECO:0000313" key="2">
    <source>
        <dbReference type="Proteomes" id="UP000305067"/>
    </source>
</evidence>
<sequence>MCFQKVSVNGDRQFMLSLLRSSGRYNSSSGGGGAAIRKQGNVLWWMGNGRDETWVKVDDLEQFEPALPANAHLINRRTRCRSVKLLIEQLQQRIEPASHLLHAMLELESIRTPIEEIASESLVWISSTRCIAPNL</sequence>
<evidence type="ECO:0000313" key="1">
    <source>
        <dbReference type="EMBL" id="TFL01428.1"/>
    </source>
</evidence>
<protein>
    <submittedName>
        <fullName evidence="1">Uncharacterized protein</fullName>
    </submittedName>
</protein>
<dbReference type="EMBL" id="ML178825">
    <property type="protein sequence ID" value="TFL01428.1"/>
    <property type="molecule type" value="Genomic_DNA"/>
</dbReference>